<gene>
    <name evidence="1" type="ORF">DSO57_1015551</name>
</gene>
<dbReference type="Proteomes" id="UP001165960">
    <property type="component" value="Unassembled WGS sequence"/>
</dbReference>
<organism evidence="1 2">
    <name type="scientific">Entomophthora muscae</name>
    <dbReference type="NCBI Taxonomy" id="34485"/>
    <lineage>
        <taxon>Eukaryota</taxon>
        <taxon>Fungi</taxon>
        <taxon>Fungi incertae sedis</taxon>
        <taxon>Zoopagomycota</taxon>
        <taxon>Entomophthoromycotina</taxon>
        <taxon>Entomophthoromycetes</taxon>
        <taxon>Entomophthorales</taxon>
        <taxon>Entomophthoraceae</taxon>
        <taxon>Entomophthora</taxon>
    </lineage>
</organism>
<evidence type="ECO:0000313" key="2">
    <source>
        <dbReference type="Proteomes" id="UP001165960"/>
    </source>
</evidence>
<comment type="caution">
    <text evidence="1">The sequence shown here is derived from an EMBL/GenBank/DDBJ whole genome shotgun (WGS) entry which is preliminary data.</text>
</comment>
<keyword evidence="2" id="KW-1185">Reference proteome</keyword>
<protein>
    <submittedName>
        <fullName evidence="1">Uncharacterized protein</fullName>
    </submittedName>
</protein>
<evidence type="ECO:0000313" key="1">
    <source>
        <dbReference type="EMBL" id="KAJ9058130.1"/>
    </source>
</evidence>
<name>A0ACC2S721_9FUNG</name>
<reference evidence="1" key="1">
    <citation type="submission" date="2022-04" db="EMBL/GenBank/DDBJ databases">
        <title>Genome of the entomopathogenic fungus Entomophthora muscae.</title>
        <authorList>
            <person name="Elya C."/>
            <person name="Lovett B.R."/>
            <person name="Lee E."/>
            <person name="Macias A.M."/>
            <person name="Hajek A.E."/>
            <person name="De Bivort B.L."/>
            <person name="Kasson M.T."/>
            <person name="De Fine Licht H.H."/>
            <person name="Stajich J.E."/>
        </authorList>
    </citation>
    <scope>NUCLEOTIDE SEQUENCE</scope>
    <source>
        <strain evidence="1">Berkeley</strain>
    </source>
</reference>
<dbReference type="EMBL" id="QTSX02005741">
    <property type="protein sequence ID" value="KAJ9058130.1"/>
    <property type="molecule type" value="Genomic_DNA"/>
</dbReference>
<accession>A0ACC2S721</accession>
<sequence>MDNCHLIIENLPPLEKPAREQDLNPDPERQQAASLEDQGATCLRFFGIEPPQAKAQAKPQSKNTNIGLRMMAPKEVLSTCLMEARKVPL</sequence>
<proteinExistence type="predicted"/>